<dbReference type="SUPFAM" id="SSF52540">
    <property type="entry name" value="P-loop containing nucleoside triphosphate hydrolases"/>
    <property type="match status" value="1"/>
</dbReference>
<feature type="repeat" description="WD" evidence="3">
    <location>
        <begin position="718"/>
        <end position="750"/>
    </location>
</feature>
<feature type="repeat" description="WD" evidence="3">
    <location>
        <begin position="841"/>
        <end position="871"/>
    </location>
</feature>
<feature type="repeat" description="WD" evidence="3">
    <location>
        <begin position="963"/>
        <end position="995"/>
    </location>
</feature>
<gene>
    <name evidence="5" type="ORF">V2H45_10970</name>
</gene>
<evidence type="ECO:0000313" key="5">
    <source>
        <dbReference type="EMBL" id="MEE3717270.1"/>
    </source>
</evidence>
<evidence type="ECO:0000256" key="2">
    <source>
        <dbReference type="ARBA" id="ARBA00022737"/>
    </source>
</evidence>
<evidence type="ECO:0000256" key="1">
    <source>
        <dbReference type="ARBA" id="ARBA00022574"/>
    </source>
</evidence>
<sequence>MESPDSQYIYQVGGSLPVNAPTYVWRQADRDLHARVKAGEFCFVLNARQMGKSSLRVQTMQRLQTEGYACAAIDITSIGSQNLTAEQWYAGIIRSLVSSFELGEKFNLRAWWRDRDLISPVQRFTEFIETVLITEILQPIAIFVDEIDSILSLGFDMDDFFAAIRSFYEGRANKPALRRLTFVTIGVTTPSDLIQDRQRTPFNIGTGIQLTGFQPLEAVTLAEGLQEKAQDPQAVLAQILTWTGGQPFLTQKVCRFILSLPEPIATGREVELIENLIRTRVIETWEAQDEPEHLKTIRDRMLRSEKRSGRLLGLYQQILTGDGTGIPADDSPEQMELRLTGLVVKREGRLQLANRIYAEVFAQSWVENALTALRPYAVMLNSWVESGRVDDSRLLRGQALRDAQAWAEGKSLGDLDYQFLAASQEADAKEVKRAMVSQRQEIQKLFAAKKQLEDTLQAERQVKLRLVEAQRQLKLNLAKTELILKGAASKAAFTTNQTFDALLEAISVARQLEVLESTIRGKVDLRMHAIAPLIQALYGIHECNRLEGHEDGVTKVIFSPNGQLLVSASNDKTIKVWGHKGNLCQTLLGHFSRINCLSFSQDGNYLASAGQDKTVRLWQIDPDTGLFYEQPKRVIRGHTAAVRGVCFQPGSNLLISCGEDSKIMFWQADGTLINSFQGGHERWVTCICFSPDGERVITGSVDRNLILWSVYGKPLKTLCGHESFIEDVCFSPDGQLIASAGRDKTVKLWDADGNFLKDLCDHTGKVLGICFSPDGNLLISVSSDKAIKVWDREGNLLKTLYGHEGEVAGVAFCPDGIRMATASDDTTIKMWVPKGNPLPTIHIHQEAINAIAFSPNDKIVASASSDRTITLLSNVKLISRLDGHKDRINSVCFSPDGTMLISAGEENKILFWDLEGNLIKTLHIFGAPVYCLHFRCDSKVFASCTADAIVRLWSNEGNCLRTLRGHTDLVYDARFSLDGTMLVTASKDKTIRLWSWEGDLLNTLYGHENEILSVCFSPDSKTIVSGSRDRTIRIWNSSGSLLKTIKGHDDCIRSVCFSPDGNVIASCSDDRTVKLWDINGKELLTFRGYASPFRCVKFSHDGNTLVASNLEGAIMIWSCKLDYLLTKGCQWVGDYLANNLYVSDDDRKLYV</sequence>
<dbReference type="InterPro" id="IPR011047">
    <property type="entry name" value="Quinoprotein_ADH-like_sf"/>
</dbReference>
<dbReference type="PROSITE" id="PS50082">
    <property type="entry name" value="WD_REPEATS_2"/>
    <property type="match status" value="13"/>
</dbReference>
<reference evidence="5" key="1">
    <citation type="submission" date="2024-01" db="EMBL/GenBank/DDBJ databases">
        <title>Bank of Algae and Cyanobacteria of the Azores (BACA) strain genomes.</title>
        <authorList>
            <person name="Luz R."/>
            <person name="Cordeiro R."/>
            <person name="Fonseca A."/>
            <person name="Goncalves V."/>
        </authorList>
    </citation>
    <scope>NUCLEOTIDE SEQUENCE</scope>
    <source>
        <strain evidence="5">BACA0141</strain>
    </source>
</reference>
<accession>A0AAW9Q213</accession>
<dbReference type="PROSITE" id="PS00678">
    <property type="entry name" value="WD_REPEATS_1"/>
    <property type="match status" value="1"/>
</dbReference>
<feature type="repeat" description="WD" evidence="3">
    <location>
        <begin position="1004"/>
        <end position="1036"/>
    </location>
</feature>
<feature type="repeat" description="WD" evidence="3">
    <location>
        <begin position="677"/>
        <end position="710"/>
    </location>
</feature>
<feature type="repeat" description="WD" evidence="3">
    <location>
        <begin position="759"/>
        <end position="791"/>
    </location>
</feature>
<feature type="repeat" description="WD" evidence="3">
    <location>
        <begin position="587"/>
        <end position="621"/>
    </location>
</feature>
<feature type="repeat" description="WD" evidence="3">
    <location>
        <begin position="1086"/>
        <end position="1118"/>
    </location>
</feature>
<dbReference type="InterPro" id="IPR015943">
    <property type="entry name" value="WD40/YVTN_repeat-like_dom_sf"/>
</dbReference>
<dbReference type="Gene3D" id="3.40.50.300">
    <property type="entry name" value="P-loop containing nucleotide triphosphate hydrolases"/>
    <property type="match status" value="1"/>
</dbReference>
<dbReference type="Pfam" id="PF00400">
    <property type="entry name" value="WD40"/>
    <property type="match status" value="14"/>
</dbReference>
<dbReference type="PRINTS" id="PR00320">
    <property type="entry name" value="GPROTEINBRPT"/>
</dbReference>
<dbReference type="Proteomes" id="UP001333818">
    <property type="component" value="Unassembled WGS sequence"/>
</dbReference>
<dbReference type="PROSITE" id="PS50294">
    <property type="entry name" value="WD_REPEATS_REGION"/>
    <property type="match status" value="11"/>
</dbReference>
<dbReference type="AlphaFoldDB" id="A0AAW9Q213"/>
<dbReference type="InterPro" id="IPR036322">
    <property type="entry name" value="WD40_repeat_dom_sf"/>
</dbReference>
<evidence type="ECO:0000256" key="3">
    <source>
        <dbReference type="PROSITE-ProRule" id="PRU00221"/>
    </source>
</evidence>
<dbReference type="PANTHER" id="PTHR22847:SF637">
    <property type="entry name" value="WD REPEAT DOMAIN 5B"/>
    <property type="match status" value="1"/>
</dbReference>
<keyword evidence="1 3" id="KW-0853">WD repeat</keyword>
<keyword evidence="6" id="KW-1185">Reference proteome</keyword>
<feature type="coiled-coil region" evidence="4">
    <location>
        <begin position="421"/>
        <end position="462"/>
    </location>
</feature>
<evidence type="ECO:0000313" key="6">
    <source>
        <dbReference type="Proteomes" id="UP001333818"/>
    </source>
</evidence>
<dbReference type="Gene3D" id="2.130.10.10">
    <property type="entry name" value="YVTN repeat-like/Quinoprotein amine dehydrogenase"/>
    <property type="match status" value="4"/>
</dbReference>
<dbReference type="InterPro" id="IPR001680">
    <property type="entry name" value="WD40_rpt"/>
</dbReference>
<feature type="repeat" description="WD" evidence="3">
    <location>
        <begin position="800"/>
        <end position="831"/>
    </location>
</feature>
<dbReference type="InterPro" id="IPR027417">
    <property type="entry name" value="P-loop_NTPase"/>
</dbReference>
<feature type="repeat" description="WD" evidence="3">
    <location>
        <begin position="635"/>
        <end position="667"/>
    </location>
</feature>
<dbReference type="SUPFAM" id="SSF50978">
    <property type="entry name" value="WD40 repeat-like"/>
    <property type="match status" value="1"/>
</dbReference>
<keyword evidence="2" id="KW-0677">Repeat</keyword>
<feature type="repeat" description="WD" evidence="3">
    <location>
        <begin position="1045"/>
        <end position="1086"/>
    </location>
</feature>
<dbReference type="SMART" id="SM00320">
    <property type="entry name" value="WD40"/>
    <property type="match status" value="14"/>
</dbReference>
<protein>
    <submittedName>
        <fullName evidence="5">AAA-like domain-containing protein</fullName>
    </submittedName>
</protein>
<dbReference type="InterPro" id="IPR019775">
    <property type="entry name" value="WD40_repeat_CS"/>
</dbReference>
<dbReference type="SUPFAM" id="SSF50998">
    <property type="entry name" value="Quinoprotein alcohol dehydrogenase-like"/>
    <property type="match status" value="1"/>
</dbReference>
<organism evidence="5 6">
    <name type="scientific">Tumidithrix elongata BACA0141</name>
    <dbReference type="NCBI Taxonomy" id="2716417"/>
    <lineage>
        <taxon>Bacteria</taxon>
        <taxon>Bacillati</taxon>
        <taxon>Cyanobacteriota</taxon>
        <taxon>Cyanophyceae</taxon>
        <taxon>Pseudanabaenales</taxon>
        <taxon>Pseudanabaenaceae</taxon>
        <taxon>Tumidithrix</taxon>
        <taxon>Tumidithrix elongata</taxon>
    </lineage>
</organism>
<dbReference type="RefSeq" id="WP_330483699.1">
    <property type="nucleotide sequence ID" value="NZ_JAZBJZ010000037.1"/>
</dbReference>
<dbReference type="InterPro" id="IPR020472">
    <property type="entry name" value="WD40_PAC1"/>
</dbReference>
<dbReference type="Pfam" id="PF14516">
    <property type="entry name" value="AAA_35"/>
    <property type="match status" value="1"/>
</dbReference>
<keyword evidence="4" id="KW-0175">Coiled coil</keyword>
<evidence type="ECO:0000256" key="4">
    <source>
        <dbReference type="SAM" id="Coils"/>
    </source>
</evidence>
<feature type="repeat" description="WD" evidence="3">
    <location>
        <begin position="546"/>
        <end position="577"/>
    </location>
</feature>
<proteinExistence type="predicted"/>
<name>A0AAW9Q213_9CYAN</name>
<dbReference type="CDD" id="cd00200">
    <property type="entry name" value="WD40"/>
    <property type="match status" value="2"/>
</dbReference>
<dbReference type="PANTHER" id="PTHR22847">
    <property type="entry name" value="WD40 REPEAT PROTEIN"/>
    <property type="match status" value="1"/>
</dbReference>
<feature type="repeat" description="WD" evidence="3">
    <location>
        <begin position="881"/>
        <end position="915"/>
    </location>
</feature>
<comment type="caution">
    <text evidence="5">The sequence shown here is derived from an EMBL/GenBank/DDBJ whole genome shotgun (WGS) entry which is preliminary data.</text>
</comment>
<dbReference type="EMBL" id="JAZBJZ010000037">
    <property type="protein sequence ID" value="MEE3717270.1"/>
    <property type="molecule type" value="Genomic_DNA"/>
</dbReference>